<evidence type="ECO:0000256" key="1">
    <source>
        <dbReference type="SAM" id="SignalP"/>
    </source>
</evidence>
<evidence type="ECO:0000313" key="2">
    <source>
        <dbReference type="EMBL" id="NJB70011.1"/>
    </source>
</evidence>
<organism evidence="2 3">
    <name type="scientific">Saonia flava</name>
    <dbReference type="NCBI Taxonomy" id="523696"/>
    <lineage>
        <taxon>Bacteria</taxon>
        <taxon>Pseudomonadati</taxon>
        <taxon>Bacteroidota</taxon>
        <taxon>Flavobacteriia</taxon>
        <taxon>Flavobacteriales</taxon>
        <taxon>Flavobacteriaceae</taxon>
        <taxon>Saonia</taxon>
    </lineage>
</organism>
<feature type="signal peptide" evidence="1">
    <location>
        <begin position="1"/>
        <end position="22"/>
    </location>
</feature>
<protein>
    <recommendedName>
        <fullName evidence="4">Outer membrane protein beta-barrel domain-containing protein</fullName>
    </recommendedName>
</protein>
<keyword evidence="3" id="KW-1185">Reference proteome</keyword>
<gene>
    <name evidence="2" type="ORF">GGR42_000473</name>
</gene>
<sequence length="214" mass="23991">MNKYLFLAICLLSAMSYGQILYSDVGQTISSFEYKNSSGGSLENLQKGSNTYMGAGYAFQLPGDKAHIMVGGVFTNYSAMGSDVLLDNFYEWDLSYLGLQTGLWYNYARSRDFVFFAKLSASMEYLLRGTQTLNNQVFDLTREDEFDNLIVVPRLGLGIEYPISNKAALFVQYQYGRSFSLVNSNPNDNEKLNISNHNFGMGIIIQLPGCNCSF</sequence>
<accession>A0A846QPL9</accession>
<dbReference type="EMBL" id="JAATJJ010000001">
    <property type="protein sequence ID" value="NJB70011.1"/>
    <property type="molecule type" value="Genomic_DNA"/>
</dbReference>
<keyword evidence="1" id="KW-0732">Signal</keyword>
<reference evidence="2 3" key="1">
    <citation type="submission" date="2020-03" db="EMBL/GenBank/DDBJ databases">
        <title>Genomic Encyclopedia of Type Strains, Phase IV (KMG-IV): sequencing the most valuable type-strain genomes for metagenomic binning, comparative biology and taxonomic classification.</title>
        <authorList>
            <person name="Goeker M."/>
        </authorList>
    </citation>
    <scope>NUCLEOTIDE SEQUENCE [LARGE SCALE GENOMIC DNA]</scope>
    <source>
        <strain evidence="2 3">DSM 29762</strain>
    </source>
</reference>
<dbReference type="Proteomes" id="UP000590442">
    <property type="component" value="Unassembled WGS sequence"/>
</dbReference>
<name>A0A846QPL9_9FLAO</name>
<dbReference type="RefSeq" id="WP_167960454.1">
    <property type="nucleotide sequence ID" value="NZ_JAATJJ010000001.1"/>
</dbReference>
<dbReference type="InterPro" id="IPR011250">
    <property type="entry name" value="OMP/PagP_B-barrel"/>
</dbReference>
<comment type="caution">
    <text evidence="2">The sequence shown here is derived from an EMBL/GenBank/DDBJ whole genome shotgun (WGS) entry which is preliminary data.</text>
</comment>
<proteinExistence type="predicted"/>
<evidence type="ECO:0008006" key="4">
    <source>
        <dbReference type="Google" id="ProtNLM"/>
    </source>
</evidence>
<dbReference type="AlphaFoldDB" id="A0A846QPL9"/>
<evidence type="ECO:0000313" key="3">
    <source>
        <dbReference type="Proteomes" id="UP000590442"/>
    </source>
</evidence>
<feature type="chain" id="PRO_5032868066" description="Outer membrane protein beta-barrel domain-containing protein" evidence="1">
    <location>
        <begin position="23"/>
        <end position="214"/>
    </location>
</feature>
<dbReference type="SUPFAM" id="SSF56925">
    <property type="entry name" value="OMPA-like"/>
    <property type="match status" value="1"/>
</dbReference>